<dbReference type="AlphaFoldDB" id="Q4RPQ0"/>
<proteinExistence type="predicted"/>
<dbReference type="SUPFAM" id="SSF57184">
    <property type="entry name" value="Growth factor receptor domain"/>
    <property type="match status" value="2"/>
</dbReference>
<reference evidence="1" key="2">
    <citation type="submission" date="2004-02" db="EMBL/GenBank/DDBJ databases">
        <authorList>
            <consortium name="Genoscope"/>
            <consortium name="Whitehead Institute Centre for Genome Research"/>
        </authorList>
    </citation>
    <scope>NUCLEOTIDE SEQUENCE</scope>
</reference>
<sequence>MSAGFFADGHVCAACHSSCATCFSRLGCQSCGSRQPLLGPDGSQCLASCPPGSYQADHTHCRRCHESCTECHGPGQRECASCSDPTALLRGGECVGECGTGFYSQAGVCYDCHPSCRSCVGPLASDCLQCLKPEEVVLPQSGQLQHGVCTAGCPAHKHLDDTQTCRAPRGCLSRVSPLLLALHRPVCRQLHVLSPAIQPERRPLPPRLPAGFFVQDGQCQACHPSCLTCSGPSQADCVSCPSLASLQDGYCRTSCPDGLFLHAASGECLGKCT</sequence>
<dbReference type="KEGG" id="tng:GSTEN00030987G001"/>
<evidence type="ECO:0000313" key="1">
    <source>
        <dbReference type="EMBL" id="CAG09632.1"/>
    </source>
</evidence>
<gene>
    <name evidence="1" type="ORF">GSTENG00030987001</name>
</gene>
<dbReference type="PANTHER" id="PTHR15332">
    <property type="entry name" value="PROPROTEIN CONVERTASE SUBTILISIN_KEXIN TYPE 5-LIKE"/>
    <property type="match status" value="1"/>
</dbReference>
<comment type="caution">
    <text evidence="1">The sequence shown here is derived from an EMBL/GenBank/DDBJ whole genome shotgun (WGS) entry which is preliminary data.</text>
</comment>
<dbReference type="CDD" id="cd00064">
    <property type="entry name" value="FU"/>
    <property type="match status" value="2"/>
</dbReference>
<dbReference type="SMART" id="SM00261">
    <property type="entry name" value="FU"/>
    <property type="match status" value="4"/>
</dbReference>
<accession>Q4RPQ0</accession>
<protein>
    <submittedName>
        <fullName evidence="1">(spotted green pufferfish) hypothetical protein</fullName>
    </submittedName>
</protein>
<dbReference type="EMBL" id="CAAE01015007">
    <property type="protein sequence ID" value="CAG09632.1"/>
    <property type="molecule type" value="Genomic_DNA"/>
</dbReference>
<dbReference type="OrthoDB" id="8950001at2759"/>
<dbReference type="InterPro" id="IPR006212">
    <property type="entry name" value="Furin_repeat"/>
</dbReference>
<dbReference type="PANTHER" id="PTHR15332:SF175">
    <property type="entry name" value="PROPROTEIN CONVERTASE SUBTILISIN_KEXIN TYPE 5-LIKE"/>
    <property type="match status" value="1"/>
</dbReference>
<name>Q4RPQ0_TETNG</name>
<reference evidence="1" key="1">
    <citation type="journal article" date="2004" name="Nature">
        <title>Genome duplication in the teleost fish Tetraodon nigroviridis reveals the early vertebrate proto-karyotype.</title>
        <authorList>
            <person name="Jaillon O."/>
            <person name="Aury J.-M."/>
            <person name="Brunet F."/>
            <person name="Petit J.-L."/>
            <person name="Stange-Thomann N."/>
            <person name="Mauceli E."/>
            <person name="Bouneau L."/>
            <person name="Fischer C."/>
            <person name="Ozouf-Costaz C."/>
            <person name="Bernot A."/>
            <person name="Nicaud S."/>
            <person name="Jaffe D."/>
            <person name="Fisher S."/>
            <person name="Lutfalla G."/>
            <person name="Dossat C."/>
            <person name="Segurens B."/>
            <person name="Dasilva C."/>
            <person name="Salanoubat M."/>
            <person name="Levy M."/>
            <person name="Boudet N."/>
            <person name="Castellano S."/>
            <person name="Anthouard V."/>
            <person name="Jubin C."/>
            <person name="Castelli V."/>
            <person name="Katinka M."/>
            <person name="Vacherie B."/>
            <person name="Biemont C."/>
            <person name="Skalli Z."/>
            <person name="Cattolico L."/>
            <person name="Poulain J."/>
            <person name="De Berardinis V."/>
            <person name="Cruaud C."/>
            <person name="Duprat S."/>
            <person name="Brottier P."/>
            <person name="Coutanceau J.-P."/>
            <person name="Gouzy J."/>
            <person name="Parra G."/>
            <person name="Lardier G."/>
            <person name="Chapple C."/>
            <person name="McKernan K.J."/>
            <person name="McEwan P."/>
            <person name="Bosak S."/>
            <person name="Kellis M."/>
            <person name="Volff J.-N."/>
            <person name="Guigo R."/>
            <person name="Zody M.C."/>
            <person name="Mesirov J."/>
            <person name="Lindblad-Toh K."/>
            <person name="Birren B."/>
            <person name="Nusbaum C."/>
            <person name="Kahn D."/>
            <person name="Robinson-Rechavi M."/>
            <person name="Laudet V."/>
            <person name="Schachter V."/>
            <person name="Quetier F."/>
            <person name="Saurin W."/>
            <person name="Scarpelli C."/>
            <person name="Wincker P."/>
            <person name="Lander E.S."/>
            <person name="Weissenbach J."/>
            <person name="Roest Crollius H."/>
        </authorList>
    </citation>
    <scope>NUCLEOTIDE SEQUENCE [LARGE SCALE GENOMIC DNA]</scope>
</reference>
<dbReference type="Gene3D" id="2.10.220.10">
    <property type="entry name" value="Hormone Receptor, Insulin-like Growth Factor Receptor 1, Chain A, domain 2"/>
    <property type="match status" value="3"/>
</dbReference>
<organism evidence="1">
    <name type="scientific">Tetraodon nigroviridis</name>
    <name type="common">Spotted green pufferfish</name>
    <name type="synonym">Chelonodon nigroviridis</name>
    <dbReference type="NCBI Taxonomy" id="99883"/>
    <lineage>
        <taxon>Eukaryota</taxon>
        <taxon>Metazoa</taxon>
        <taxon>Chordata</taxon>
        <taxon>Craniata</taxon>
        <taxon>Vertebrata</taxon>
        <taxon>Euteleostomi</taxon>
        <taxon>Actinopterygii</taxon>
        <taxon>Neopterygii</taxon>
        <taxon>Teleostei</taxon>
        <taxon>Neoteleostei</taxon>
        <taxon>Acanthomorphata</taxon>
        <taxon>Eupercaria</taxon>
        <taxon>Tetraodontiformes</taxon>
        <taxon>Tetradontoidea</taxon>
        <taxon>Tetraodontidae</taxon>
        <taxon>Tetraodon</taxon>
    </lineage>
</organism>
<dbReference type="InterPro" id="IPR009030">
    <property type="entry name" value="Growth_fac_rcpt_cys_sf"/>
</dbReference>